<name>A0A8J8NMP4_HALGN</name>
<dbReference type="AlphaFoldDB" id="A0A8J8NMP4"/>
<dbReference type="Proteomes" id="UP000785679">
    <property type="component" value="Unassembled WGS sequence"/>
</dbReference>
<evidence type="ECO:0000313" key="1">
    <source>
        <dbReference type="EMBL" id="TNV78113.1"/>
    </source>
</evidence>
<accession>A0A8J8NMP4</accession>
<comment type="caution">
    <text evidence="1">The sequence shown here is derived from an EMBL/GenBank/DDBJ whole genome shotgun (WGS) entry which is preliminary data.</text>
</comment>
<dbReference type="EMBL" id="RRYP01010867">
    <property type="protein sequence ID" value="TNV78113.1"/>
    <property type="molecule type" value="Genomic_DNA"/>
</dbReference>
<keyword evidence="2" id="KW-1185">Reference proteome</keyword>
<reference evidence="1" key="1">
    <citation type="submission" date="2019-06" db="EMBL/GenBank/DDBJ databases">
        <authorList>
            <person name="Zheng W."/>
        </authorList>
    </citation>
    <scope>NUCLEOTIDE SEQUENCE</scope>
    <source>
        <strain evidence="1">QDHG01</strain>
    </source>
</reference>
<gene>
    <name evidence="1" type="ORF">FGO68_gene13605</name>
</gene>
<proteinExistence type="predicted"/>
<protein>
    <submittedName>
        <fullName evidence="1">Uncharacterized protein</fullName>
    </submittedName>
</protein>
<evidence type="ECO:0000313" key="2">
    <source>
        <dbReference type="Proteomes" id="UP000785679"/>
    </source>
</evidence>
<organism evidence="1 2">
    <name type="scientific">Halteria grandinella</name>
    <dbReference type="NCBI Taxonomy" id="5974"/>
    <lineage>
        <taxon>Eukaryota</taxon>
        <taxon>Sar</taxon>
        <taxon>Alveolata</taxon>
        <taxon>Ciliophora</taxon>
        <taxon>Intramacronucleata</taxon>
        <taxon>Spirotrichea</taxon>
        <taxon>Stichotrichia</taxon>
        <taxon>Sporadotrichida</taxon>
        <taxon>Halteriidae</taxon>
        <taxon>Halteria</taxon>
    </lineage>
</organism>
<sequence length="131" mass="14757">MSVVKVFRSFWKSQLVWMAARQSVYSEETVMISAQTVGLYAFKRRLVKSLAALRVSSTLTQQAPSLLALNWRPFVKPLAQPMSSLSQVGSSVVVTSSPSQRIGYSLQTSLYLYQVLVQNLSQPQQQQSRWV</sequence>